<accession>W9DGF3</accession>
<name>W9DGF3_9ACTN</name>
<organism evidence="1 2">
    <name type="scientific">Gordonia alkanivorans CGMCC 6845</name>
    <dbReference type="NCBI Taxonomy" id="1423140"/>
    <lineage>
        <taxon>Bacteria</taxon>
        <taxon>Bacillati</taxon>
        <taxon>Actinomycetota</taxon>
        <taxon>Actinomycetes</taxon>
        <taxon>Mycobacteriales</taxon>
        <taxon>Gordoniaceae</taxon>
        <taxon>Gordonia</taxon>
    </lineage>
</organism>
<evidence type="ECO:0000313" key="1">
    <source>
        <dbReference type="EMBL" id="ETA07552.1"/>
    </source>
</evidence>
<reference evidence="1 2" key="1">
    <citation type="journal article" date="2014" name="Genome Announc.">
        <title>Draft Genome Sequence of Gordonia alkanivorans Strain CGMCC6845, a Halotolerant Hydrocarbon-Degrading Bacterium.</title>
        <authorList>
            <person name="Wang X."/>
            <person name="Jin D."/>
            <person name="Zhou L."/>
            <person name="Wu L."/>
            <person name="An W."/>
            <person name="Zhao L."/>
        </authorList>
    </citation>
    <scope>NUCLEOTIDE SEQUENCE [LARGE SCALE GENOMIC DNA]</scope>
    <source>
        <strain evidence="1 2">CGMCC 6845</strain>
    </source>
</reference>
<comment type="caution">
    <text evidence="1">The sequence shown here is derived from an EMBL/GenBank/DDBJ whole genome shotgun (WGS) entry which is preliminary data.</text>
</comment>
<dbReference type="Proteomes" id="UP000035035">
    <property type="component" value="Unassembled WGS sequence"/>
</dbReference>
<evidence type="ECO:0000313" key="2">
    <source>
        <dbReference type="Proteomes" id="UP000035035"/>
    </source>
</evidence>
<protein>
    <submittedName>
        <fullName evidence="1">Uncharacterized protein</fullName>
    </submittedName>
</protein>
<keyword evidence="2" id="KW-1185">Reference proteome</keyword>
<dbReference type="AlphaFoldDB" id="W9DGF3"/>
<gene>
    <name evidence="1" type="ORF">V525_07175</name>
</gene>
<dbReference type="EMBL" id="AYXO01000011">
    <property type="protein sequence ID" value="ETA07552.1"/>
    <property type="molecule type" value="Genomic_DNA"/>
</dbReference>
<dbReference type="HOGENOM" id="CLU_2699505_0_0_11"/>
<sequence length="73" mass="8274">MRSVDFWTDRTVPGRDPWKGTVRQKRVMDHLLVRRIASGTLPDRSDIEVAVALARFAHEELSTASLMSPLVAR</sequence>
<proteinExistence type="predicted"/>